<dbReference type="Proteomes" id="UP001174936">
    <property type="component" value="Unassembled WGS sequence"/>
</dbReference>
<gene>
    <name evidence="3" type="ORF">B0T16DRAFT_457406</name>
</gene>
<dbReference type="EMBL" id="JAULSV010000004">
    <property type="protein sequence ID" value="KAK0645368.1"/>
    <property type="molecule type" value="Genomic_DNA"/>
</dbReference>
<reference evidence="3" key="1">
    <citation type="submission" date="2023-06" db="EMBL/GenBank/DDBJ databases">
        <title>Genome-scale phylogeny and comparative genomics of the fungal order Sordariales.</title>
        <authorList>
            <consortium name="Lawrence Berkeley National Laboratory"/>
            <person name="Hensen N."/>
            <person name="Bonometti L."/>
            <person name="Westerberg I."/>
            <person name="Brannstrom I.O."/>
            <person name="Guillou S."/>
            <person name="Cros-Aarteil S."/>
            <person name="Calhoun S."/>
            <person name="Haridas S."/>
            <person name="Kuo A."/>
            <person name="Mondo S."/>
            <person name="Pangilinan J."/>
            <person name="Riley R."/>
            <person name="Labutti K."/>
            <person name="Andreopoulos B."/>
            <person name="Lipzen A."/>
            <person name="Chen C."/>
            <person name="Yanf M."/>
            <person name="Daum C."/>
            <person name="Ng V."/>
            <person name="Clum A."/>
            <person name="Steindorff A."/>
            <person name="Ohm R."/>
            <person name="Martin F."/>
            <person name="Silar P."/>
            <person name="Natvig D."/>
            <person name="Lalanne C."/>
            <person name="Gautier V."/>
            <person name="Ament-Velasquez S.L."/>
            <person name="Kruys A."/>
            <person name="Hutchinson M.I."/>
            <person name="Powell A.J."/>
            <person name="Barry K."/>
            <person name="Miller A.N."/>
            <person name="Grigoriev I.V."/>
            <person name="Debuchy R."/>
            <person name="Gladieux P."/>
            <person name="Thoren M.H."/>
            <person name="Johannesson H."/>
        </authorList>
    </citation>
    <scope>NUCLEOTIDE SEQUENCE</scope>
    <source>
        <strain evidence="3">SMH2532-1</strain>
    </source>
</reference>
<dbReference type="CDD" id="cd14686">
    <property type="entry name" value="bZIP"/>
    <property type="match status" value="1"/>
</dbReference>
<sequence>MHDAKIVTFPCGHSICGACIEAKVFQLTFTTSSSEFEQVRDCCGELMDYKVLKTCISKKIRQKYKDRGWGRREAKIQGLPVELEGNTNEEREKNRLHARLRPTLEVAMKRIEDLEKEMEQLKDENDKMERECKRLRSWPGACFRGNDDRKETDNSWVVFSNEGDQDVTPEEDDGGW</sequence>
<name>A0AA40CPZ8_9PEZI</name>
<feature type="region of interest" description="Disordered" evidence="2">
    <location>
        <begin position="144"/>
        <end position="176"/>
    </location>
</feature>
<accession>A0AA40CPZ8</accession>
<comment type="caution">
    <text evidence="3">The sequence shown here is derived from an EMBL/GenBank/DDBJ whole genome shotgun (WGS) entry which is preliminary data.</text>
</comment>
<keyword evidence="4" id="KW-1185">Reference proteome</keyword>
<feature type="coiled-coil region" evidence="1">
    <location>
        <begin position="104"/>
        <end position="138"/>
    </location>
</feature>
<proteinExistence type="predicted"/>
<evidence type="ECO:0000256" key="1">
    <source>
        <dbReference type="SAM" id="Coils"/>
    </source>
</evidence>
<dbReference type="AlphaFoldDB" id="A0AA40CPZ8"/>
<evidence type="ECO:0000313" key="3">
    <source>
        <dbReference type="EMBL" id="KAK0645368.1"/>
    </source>
</evidence>
<protein>
    <submittedName>
        <fullName evidence="3">Uncharacterized protein</fullName>
    </submittedName>
</protein>
<organism evidence="3 4">
    <name type="scientific">Cercophora newfieldiana</name>
    <dbReference type="NCBI Taxonomy" id="92897"/>
    <lineage>
        <taxon>Eukaryota</taxon>
        <taxon>Fungi</taxon>
        <taxon>Dikarya</taxon>
        <taxon>Ascomycota</taxon>
        <taxon>Pezizomycotina</taxon>
        <taxon>Sordariomycetes</taxon>
        <taxon>Sordariomycetidae</taxon>
        <taxon>Sordariales</taxon>
        <taxon>Lasiosphaeriaceae</taxon>
        <taxon>Cercophora</taxon>
    </lineage>
</organism>
<evidence type="ECO:0000256" key="2">
    <source>
        <dbReference type="SAM" id="MobiDB-lite"/>
    </source>
</evidence>
<feature type="compositionally biased region" description="Acidic residues" evidence="2">
    <location>
        <begin position="163"/>
        <end position="176"/>
    </location>
</feature>
<keyword evidence="1" id="KW-0175">Coiled coil</keyword>
<evidence type="ECO:0000313" key="4">
    <source>
        <dbReference type="Proteomes" id="UP001174936"/>
    </source>
</evidence>